<dbReference type="RefSeq" id="WP_343887561.1">
    <property type="nucleotide sequence ID" value="NZ_BAAAEH010000004.1"/>
</dbReference>
<reference evidence="1 2" key="1">
    <citation type="submission" date="2024-05" db="EMBL/GenBank/DDBJ databases">
        <authorList>
            <person name="Liu Q."/>
            <person name="Xin Y.-H."/>
        </authorList>
    </citation>
    <scope>NUCLEOTIDE SEQUENCE [LARGE SCALE GENOMIC DNA]</scope>
    <source>
        <strain evidence="1 2">CGMCC 1.10181</strain>
    </source>
</reference>
<comment type="caution">
    <text evidence="1">The sequence shown here is derived from an EMBL/GenBank/DDBJ whole genome shotgun (WGS) entry which is preliminary data.</text>
</comment>
<dbReference type="Proteomes" id="UP001419910">
    <property type="component" value="Unassembled WGS sequence"/>
</dbReference>
<protein>
    <recommendedName>
        <fullName evidence="3">SMI1/KNR4 family protein</fullName>
    </recommendedName>
</protein>
<gene>
    <name evidence="1" type="ORF">ABC974_27760</name>
</gene>
<accession>A0ABU9YCB9</accession>
<organism evidence="1 2">
    <name type="scientific">Sphingomonas oligophenolica</name>
    <dbReference type="NCBI Taxonomy" id="301154"/>
    <lineage>
        <taxon>Bacteria</taxon>
        <taxon>Pseudomonadati</taxon>
        <taxon>Pseudomonadota</taxon>
        <taxon>Alphaproteobacteria</taxon>
        <taxon>Sphingomonadales</taxon>
        <taxon>Sphingomonadaceae</taxon>
        <taxon>Sphingomonas</taxon>
    </lineage>
</organism>
<name>A0ABU9YCB9_9SPHN</name>
<dbReference type="EMBL" id="JBDIME010000048">
    <property type="protein sequence ID" value="MEN2793447.1"/>
    <property type="molecule type" value="Genomic_DNA"/>
</dbReference>
<proteinExistence type="predicted"/>
<evidence type="ECO:0008006" key="3">
    <source>
        <dbReference type="Google" id="ProtNLM"/>
    </source>
</evidence>
<keyword evidence="2" id="KW-1185">Reference proteome</keyword>
<evidence type="ECO:0000313" key="1">
    <source>
        <dbReference type="EMBL" id="MEN2793447.1"/>
    </source>
</evidence>
<sequence>MLEKSAAISIAGILRDLTPEFEAPDGKAFYGKLNLPLAFYHYVGGPAQAAAIDGSEVFGSNLSKYIELIKSYNGCILYDKTFSLCSFGMEFTRSLNLEDQSLFRIEDENPVFFALNKEERLGRDIKVGALFLRNDYSIYVSPRGECFLRAGKAPVLHFANLDAAVSNIIDALDHVLTFPHSPDEKAEREIEEILIQSAGATSS</sequence>
<evidence type="ECO:0000313" key="2">
    <source>
        <dbReference type="Proteomes" id="UP001419910"/>
    </source>
</evidence>